<organism evidence="1 2">
    <name type="scientific">Lepagella muris</name>
    <dbReference type="NCBI Taxonomy" id="3032870"/>
    <lineage>
        <taxon>Bacteria</taxon>
        <taxon>Pseudomonadati</taxon>
        <taxon>Bacteroidota</taxon>
        <taxon>Bacteroidia</taxon>
        <taxon>Bacteroidales</taxon>
        <taxon>Muribaculaceae</taxon>
        <taxon>Lepagella</taxon>
    </lineage>
</organism>
<reference evidence="1" key="1">
    <citation type="submission" date="2019-04" db="EMBL/GenBank/DDBJ databases">
        <title>Microbes associate with the intestines of laboratory mice.</title>
        <authorList>
            <person name="Navarre W."/>
            <person name="Wong E."/>
            <person name="Huang K."/>
            <person name="Tropini C."/>
            <person name="Ng K."/>
            <person name="Yu B."/>
        </authorList>
    </citation>
    <scope>NUCLEOTIDE SEQUENCE</scope>
    <source>
        <strain evidence="1">NM04_E33</strain>
    </source>
</reference>
<dbReference type="Proteomes" id="UP000306319">
    <property type="component" value="Unassembled WGS sequence"/>
</dbReference>
<sequence length="456" mass="51926">MIRKRLVSVALFACGVVVGMTAIAGNGSRFISRFDTTFAALDSLIFRTSVAADPSDGAFDGFGYRATTPISPQLDEALSRNTEAKILEGNSKTGLQLTGQAYWRPTNSFGLDDETGESRYRAKFQAELRWYILQSRLLGADGRRKVAWLQEDIQRATYEKERTDLNDFRIKEMLAQHYDSLTSGVLQHRVNTLRLLDEAQNYLLASENISSDELVRTLDDRMEAERKLAGIPGTYPPAKSLADFDGTWVTIDSAAFLKHVEATQSDMKILQLRVRLLEEQERNVSYWQTVNLAPFIRYSYYDRRHLPNSSNLDLGVTFTIPISGETSRKKQTLRTERAVLDAEQDRLSRRVVDKVSLIIAEIDRLNRASAGEGRRVSELKGYLAMRTKAYAKGLGEYNRLARAREYIMYVACLERMIEYQYRRDCLVADLQALLPDESVLRFCAIQPLRDRINQLP</sequence>
<dbReference type="EMBL" id="SRYB01000006">
    <property type="protein sequence ID" value="TGY79573.1"/>
    <property type="molecule type" value="Genomic_DNA"/>
</dbReference>
<protein>
    <submittedName>
        <fullName evidence="1">Uncharacterized protein</fullName>
    </submittedName>
</protein>
<gene>
    <name evidence="1" type="ORF">E5331_06075</name>
</gene>
<comment type="caution">
    <text evidence="1">The sequence shown here is derived from an EMBL/GenBank/DDBJ whole genome shotgun (WGS) entry which is preliminary data.</text>
</comment>
<keyword evidence="2" id="KW-1185">Reference proteome</keyword>
<accession>A0AC61RGU8</accession>
<name>A0AC61RGU8_9BACT</name>
<evidence type="ECO:0000313" key="2">
    <source>
        <dbReference type="Proteomes" id="UP000306319"/>
    </source>
</evidence>
<proteinExistence type="predicted"/>
<evidence type="ECO:0000313" key="1">
    <source>
        <dbReference type="EMBL" id="TGY79573.1"/>
    </source>
</evidence>